<evidence type="ECO:0000313" key="1">
    <source>
        <dbReference type="EMBL" id="KAG7385395.1"/>
    </source>
</evidence>
<accession>A0A8T1VVQ5</accession>
<dbReference type="EMBL" id="JAGDFM010000122">
    <property type="protein sequence ID" value="KAG7385395.1"/>
    <property type="molecule type" value="Genomic_DNA"/>
</dbReference>
<name>A0A8T1VVQ5_9STRA</name>
<organism evidence="1 2">
    <name type="scientific">Phytophthora pseudosyringae</name>
    <dbReference type="NCBI Taxonomy" id="221518"/>
    <lineage>
        <taxon>Eukaryota</taxon>
        <taxon>Sar</taxon>
        <taxon>Stramenopiles</taxon>
        <taxon>Oomycota</taxon>
        <taxon>Peronosporomycetes</taxon>
        <taxon>Peronosporales</taxon>
        <taxon>Peronosporaceae</taxon>
        <taxon>Phytophthora</taxon>
    </lineage>
</organism>
<protein>
    <submittedName>
        <fullName evidence="1">Uncharacterized protein</fullName>
    </submittedName>
</protein>
<dbReference type="OrthoDB" id="97765at2759"/>
<reference evidence="1" key="1">
    <citation type="submission" date="2021-02" db="EMBL/GenBank/DDBJ databases">
        <authorList>
            <person name="Palmer J.M."/>
        </authorList>
    </citation>
    <scope>NUCLEOTIDE SEQUENCE</scope>
    <source>
        <strain evidence="1">SCRP734</strain>
    </source>
</reference>
<dbReference type="AlphaFoldDB" id="A0A8T1VVQ5"/>
<gene>
    <name evidence="1" type="ORF">PHYPSEUDO_001524</name>
</gene>
<comment type="caution">
    <text evidence="1">The sequence shown here is derived from an EMBL/GenBank/DDBJ whole genome shotgun (WGS) entry which is preliminary data.</text>
</comment>
<sequence>MKVWFQLVTRTGERLGPARRVKDLEAAADVADFEDALADTPEYKWLNGVDAADLKMYAEWGQAPLDEDSEIGSLGKSKKNALLVVVPKIWYQLFAAGTHTALTAAASVPVPDSSSVENFRYAVKANYNGSYLHGVDTSELKVYKNLQEYGGPAGDPLEDPMKSSKKLVGCGVDEEYSLIVEVPVSARTRTRGGSS</sequence>
<evidence type="ECO:0000313" key="2">
    <source>
        <dbReference type="Proteomes" id="UP000694044"/>
    </source>
</evidence>
<dbReference type="Proteomes" id="UP000694044">
    <property type="component" value="Unassembled WGS sequence"/>
</dbReference>
<keyword evidence="2" id="KW-1185">Reference proteome</keyword>
<proteinExistence type="predicted"/>